<dbReference type="SUPFAM" id="SSF81296">
    <property type="entry name" value="E set domains"/>
    <property type="match status" value="1"/>
</dbReference>
<dbReference type="InterPro" id="IPR045828">
    <property type="entry name" value="PKD_Bacteroidetes"/>
</dbReference>
<dbReference type="SUPFAM" id="SSF48726">
    <property type="entry name" value="Immunoglobulin"/>
    <property type="match status" value="3"/>
</dbReference>
<dbReference type="InterPro" id="IPR013783">
    <property type="entry name" value="Ig-like_fold"/>
</dbReference>
<evidence type="ECO:0000259" key="3">
    <source>
        <dbReference type="PROSITE" id="PS50835"/>
    </source>
</evidence>
<name>A0ABU9E132_9FLAO</name>
<dbReference type="InterPro" id="IPR036179">
    <property type="entry name" value="Ig-like_dom_sf"/>
</dbReference>
<dbReference type="Proteomes" id="UP001491349">
    <property type="component" value="Unassembled WGS sequence"/>
</dbReference>
<dbReference type="Gene3D" id="2.60.40.10">
    <property type="entry name" value="Immunoglobulins"/>
    <property type="match status" value="3"/>
</dbReference>
<protein>
    <submittedName>
        <fullName evidence="4">PKD-like domain-containing protein</fullName>
    </submittedName>
</protein>
<accession>A0ABU9E132</accession>
<dbReference type="NCBIfam" id="TIGR04183">
    <property type="entry name" value="Por_Secre_tail"/>
    <property type="match status" value="1"/>
</dbReference>
<dbReference type="InterPro" id="IPR007110">
    <property type="entry name" value="Ig-like_dom"/>
</dbReference>
<keyword evidence="1" id="KW-0732">Signal</keyword>
<feature type="domain" description="Ig-like" evidence="3">
    <location>
        <begin position="499"/>
        <end position="590"/>
    </location>
</feature>
<dbReference type="Gene3D" id="2.60.120.260">
    <property type="entry name" value="Galactose-binding domain-like"/>
    <property type="match status" value="1"/>
</dbReference>
<dbReference type="InterPro" id="IPR003599">
    <property type="entry name" value="Ig_sub"/>
</dbReference>
<evidence type="ECO:0000313" key="5">
    <source>
        <dbReference type="Proteomes" id="UP001491349"/>
    </source>
</evidence>
<dbReference type="EMBL" id="JBBPCB010000004">
    <property type="protein sequence ID" value="MEK8180374.1"/>
    <property type="molecule type" value="Genomic_DNA"/>
</dbReference>
<dbReference type="RefSeq" id="WP_187661049.1">
    <property type="nucleotide sequence ID" value="NZ_JACTAB010000008.1"/>
</dbReference>
<feature type="region of interest" description="Disordered" evidence="2">
    <location>
        <begin position="1"/>
        <end position="21"/>
    </location>
</feature>
<feature type="domain" description="Ig-like" evidence="3">
    <location>
        <begin position="408"/>
        <end position="489"/>
    </location>
</feature>
<dbReference type="InterPro" id="IPR026444">
    <property type="entry name" value="Secre_tail"/>
</dbReference>
<reference evidence="4 5" key="1">
    <citation type="submission" date="2024-04" db="EMBL/GenBank/DDBJ databases">
        <title>draft genome sequnece of Flavobacterium buctense JCM 30750.</title>
        <authorList>
            <person name="Kim D.-U."/>
        </authorList>
    </citation>
    <scope>NUCLEOTIDE SEQUENCE [LARGE SCALE GENOMIC DNA]</scope>
    <source>
        <strain evidence="4 5">JCM 30750</strain>
    </source>
</reference>
<gene>
    <name evidence="4" type="ORF">WMW71_08465</name>
</gene>
<dbReference type="SMART" id="SM00409">
    <property type="entry name" value="IG"/>
    <property type="match status" value="4"/>
</dbReference>
<evidence type="ECO:0000313" key="4">
    <source>
        <dbReference type="EMBL" id="MEK8180374.1"/>
    </source>
</evidence>
<keyword evidence="5" id="KW-1185">Reference proteome</keyword>
<evidence type="ECO:0000256" key="1">
    <source>
        <dbReference type="ARBA" id="ARBA00022729"/>
    </source>
</evidence>
<dbReference type="Pfam" id="PF19406">
    <property type="entry name" value="PKD_5"/>
    <property type="match status" value="3"/>
</dbReference>
<dbReference type="InterPro" id="IPR014756">
    <property type="entry name" value="Ig_E-set"/>
</dbReference>
<comment type="caution">
    <text evidence="4">The sequence shown here is derived from an EMBL/GenBank/DDBJ whole genome shotgun (WGS) entry which is preliminary data.</text>
</comment>
<sequence length="2137" mass="221936">MLLLVGSQSTSAQTAGPNNPSSGTFIAGANIDWTNSGNITNTADANYASATLGGAGNTDYLLGSNYGFSIPTGAIINGIVVNIRRSTSAINGGRITRDNDVYLVKGGVIVGNDKATTTAYTTSLAVATYGSATDTWGTTWTPAEINATNFGAVLSINANNSLTATVDYIRITVHYTTIGFSPASACTNSNASVVITGNYIAATSAVSFNGVSATFIQNNNSQVTATLPIGATTGTIALTTPQGSATSAANFIVNPLPILTAITGNTSVCIGSTTTLSNTTAGGTWSSASTSIATINASNGVVSGIAAGTSLITYTYTDGNGCTNSVNTTVTVNALPVVSTPSSVCLGNTTQLSPNTGGTWISNDLSKATIDNTGLVNSVAVGNVTFTFTNNTTTCSSTTTTLSVLALPTVTSHPLATQTVCSGSAVSLSVGASGAGLTFQWYNGINPLSNGGSISGATTATLTINPINLGQASTDYYCVVSGTCTPSVSSNNAEIIVIENVIISTQPTTSQTLCTGDTATFSVVATGAGLTYQWYKGATALVDSAIILGATTDTLTLSSLVSADAGTDYYCLVSGTSPCSAVSSANATLNINQSAAIATQPQLSQNICESGSVNLSVTATGGSLLYQWFKGSNSLNNGGTISGANSASLTINPISLSDAGTDYYCVVSNGCSTGDTSNNAEIIVSPKAFIPAQTLTVCNGVAFTLTPIDGVPNSGTIVPANTTYSWSAPIVTGGMLGGQASIGQQASINGTLSNPTNVNQTATYTVTPKSGTSPNCDGASFTVTITVKPSASIQDISTAICTDGTVTITPTHAGLNIVPTGTTYSWGNPIVTGGITGATSENGLASFSQTLNNPTNIAQTATYTITPETATCIGTPFEVIVTVNPKPESAVNQSNQTACSDVLFSPIIVSNTNSQAVTYSWTRDNTINVFGPTNGTSGTITVGNTFSLSQILTNNTTSAQTVVYTFTPTSTNGCIGEPITSTVILNVPSVGGTASISLPNVTPVVRTTTVCHFGSGMVYLSGHTGNIVGWQSTTNGGTTWTTIANTTSSLSYSNITQTTFFRAIIQNGNACNLAYSFIALVDVIPNIRPTPVTATPQTICVGGSSVLYSESGFATSSYIAEGGTFSNANPDNWLVDGCGNCLNAGGSNTTIGPFRLSATNGGTYSGINYTSIGKFAIANGNFNSIMQTPIFNTYGLTTANISFNHAFNLQAGASVSVELSLDGGTTYSIVLASFTGPSTRSPYNAFPNQTIDLSNYIGQPNLRVRFVYNGTTNSSWAIDNILIPESPANLTTQWVDSITGQVISTTATATVTPTVTTTYAVTSYLNGCTSYGPEGTTYITVNVNPRPTANIGPSQTICLGNPATFSVALTGSAPWSITYSNGSTTTTVNNITTNPYVFNVNGLTANRTFTITAVSDSRCTATPSDISGSAVVTVLNGTPGLWTGAVSTDWFDCKNWAGGMPSATINAQIPAGAVRMPLIDPSTSSFAALYSNIARAQDVIIANAASLTMATNSDLYVSRDWRNSGTFTPGMGTVTFNSAIANQVQTINTGIKTNETFYNLTLNNSNSARGINLVTNFELTVANHLSLLSGDLRLTGEAQLIQNGATANPSSGIGKILKDQQGTQSSYHYNYWSSPVTTNGINYSIGGVLRDGSDVATNPFNPSALNFGADVNFADGALTFPANLSTGWMYKFTSVSTVYAGWQHIGSTGTVNPAEGFTMKGVTGTGVVTAEQNYVFVGKPNNGTIGLNISLNQSYLVGNPYPSALDADEFIKDNIKDGAGRAATNIFNGALYFWDHFGGQTHILGQYVGGYATYTLMGGVVALSNDPLTANNGSNGTKTPKRYIPVAQGFFIGTGPTTDLTTNNPGLSTPITGGTITFKNSQRVFKVESAVDSQFFRTQNDSDAVDTVNDERQKIRLLFESPNQLYRQILVGVDENSTNSFDIGYDAPMIDLNTDDLYWNISNSKNTIQAVPHFNSDQIIPLGIRTSVEGLTTIKIAGLENISESTNIYIHDNETGLDHNIRNSEFAISLPIGEYDNRFSLRFSGQTLGVNDPIKVNPIIYFTNADSSLNIRNTDINTTLKSVTLFNLLGQQIATYSIENRNQQDLKIPISNIASGTYIVKITSDFGRTFSQKIIKK</sequence>
<proteinExistence type="predicted"/>
<feature type="domain" description="Ig-like" evidence="3">
    <location>
        <begin position="601"/>
        <end position="683"/>
    </location>
</feature>
<dbReference type="Pfam" id="PF18962">
    <property type="entry name" value="Por_Secre_tail"/>
    <property type="match status" value="1"/>
</dbReference>
<dbReference type="Gene3D" id="2.60.40.1080">
    <property type="match status" value="1"/>
</dbReference>
<dbReference type="PROSITE" id="PS50835">
    <property type="entry name" value="IG_LIKE"/>
    <property type="match status" value="3"/>
</dbReference>
<dbReference type="CDD" id="cd00096">
    <property type="entry name" value="Ig"/>
    <property type="match status" value="1"/>
</dbReference>
<evidence type="ECO:0000256" key="2">
    <source>
        <dbReference type="SAM" id="MobiDB-lite"/>
    </source>
</evidence>
<organism evidence="4 5">
    <name type="scientific">Flavobacterium buctense</name>
    <dbReference type="NCBI Taxonomy" id="1648146"/>
    <lineage>
        <taxon>Bacteria</taxon>
        <taxon>Pseudomonadati</taxon>
        <taxon>Bacteroidota</taxon>
        <taxon>Flavobacteriia</taxon>
        <taxon>Flavobacteriales</taxon>
        <taxon>Flavobacteriaceae</taxon>
        <taxon>Flavobacterium</taxon>
    </lineage>
</organism>